<dbReference type="Gene3D" id="3.30.710.10">
    <property type="entry name" value="Potassium Channel Kv1.1, Chain A"/>
    <property type="match status" value="1"/>
</dbReference>
<proteinExistence type="predicted"/>
<evidence type="ECO:0000313" key="1">
    <source>
        <dbReference type="EMBL" id="KAK7451186.1"/>
    </source>
</evidence>
<accession>A0ABR1J5H5</accession>
<evidence type="ECO:0000313" key="2">
    <source>
        <dbReference type="Proteomes" id="UP001498398"/>
    </source>
</evidence>
<organism evidence="1 2">
    <name type="scientific">Marasmiellus scandens</name>
    <dbReference type="NCBI Taxonomy" id="2682957"/>
    <lineage>
        <taxon>Eukaryota</taxon>
        <taxon>Fungi</taxon>
        <taxon>Dikarya</taxon>
        <taxon>Basidiomycota</taxon>
        <taxon>Agaricomycotina</taxon>
        <taxon>Agaricomycetes</taxon>
        <taxon>Agaricomycetidae</taxon>
        <taxon>Agaricales</taxon>
        <taxon>Marasmiineae</taxon>
        <taxon>Omphalotaceae</taxon>
        <taxon>Marasmiellus</taxon>
    </lineage>
</organism>
<dbReference type="InterPro" id="IPR011333">
    <property type="entry name" value="SKP1/BTB/POZ_sf"/>
</dbReference>
<gene>
    <name evidence="1" type="ORF">VKT23_012518</name>
</gene>
<reference evidence="1 2" key="1">
    <citation type="submission" date="2024-01" db="EMBL/GenBank/DDBJ databases">
        <title>A draft genome for the cacao thread blight pathogen Marasmiellus scandens.</title>
        <authorList>
            <person name="Baruah I.K."/>
            <person name="Leung J."/>
            <person name="Bukari Y."/>
            <person name="Amoako-Attah I."/>
            <person name="Meinhardt L.W."/>
            <person name="Bailey B.A."/>
            <person name="Cohen S.P."/>
        </authorList>
    </citation>
    <scope>NUCLEOTIDE SEQUENCE [LARGE SCALE GENOMIC DNA]</scope>
    <source>
        <strain evidence="1 2">GH-19</strain>
    </source>
</reference>
<sequence>MSSEGSSTSTDEVCARVSSSYNHPDFDIIVQSSDRVLFKVHRRNLEMHSQVFADAAGATSSSPSISSTAIIAPGDSSELHSKAEIIHLSESSAVLDLMLQYMYLQPQPDLNKVDFEVVKDLAEAVEKYSIYSAMGVLNVRMRENIHSHPVEVLSYAIKHNYPELINESAETTLDSLPYTMLQRLPAEVFGAWLSYQQTYHVLLSKEFTRFGPKRSHSSTYTSLPHPGIFSSQVNSAEGQGCKSWCEHYAMITSVIGPGFGYTEGNSARSTFAGGSGTLAGLGGPSNRSAFASTSVHTSTPTSSLGFQRLLSTLERRRLLAEGEGCGDCKRELGHWIQQAERDWRNWREGNGGGRFHEYL</sequence>
<protein>
    <recommendedName>
        <fullName evidence="3">BTB domain-containing protein</fullName>
    </recommendedName>
</protein>
<dbReference type="EMBL" id="JBANRG010000031">
    <property type="protein sequence ID" value="KAK7451186.1"/>
    <property type="molecule type" value="Genomic_DNA"/>
</dbReference>
<comment type="caution">
    <text evidence="1">The sequence shown here is derived from an EMBL/GenBank/DDBJ whole genome shotgun (WGS) entry which is preliminary data.</text>
</comment>
<name>A0ABR1J5H5_9AGAR</name>
<dbReference type="Proteomes" id="UP001498398">
    <property type="component" value="Unassembled WGS sequence"/>
</dbReference>
<evidence type="ECO:0008006" key="3">
    <source>
        <dbReference type="Google" id="ProtNLM"/>
    </source>
</evidence>
<keyword evidence="2" id="KW-1185">Reference proteome</keyword>